<accession>A0AAU2V781</accession>
<protein>
    <submittedName>
        <fullName evidence="4">Tyrosinase cofactor</fullName>
    </submittedName>
</protein>
<reference evidence="4" key="1">
    <citation type="submission" date="2022-10" db="EMBL/GenBank/DDBJ databases">
        <title>The complete genomes of actinobacterial strains from the NBC collection.</title>
        <authorList>
            <person name="Joergensen T.S."/>
            <person name="Alvarez Arevalo M."/>
            <person name="Sterndorff E.B."/>
            <person name="Faurdal D."/>
            <person name="Vuksanovic O."/>
            <person name="Mourched A.-S."/>
            <person name="Charusanti P."/>
            <person name="Shaw S."/>
            <person name="Blin K."/>
            <person name="Weber T."/>
        </authorList>
    </citation>
    <scope>NUCLEOTIDE SEQUENCE</scope>
    <source>
        <strain evidence="4">NBC_00003</strain>
    </source>
</reference>
<evidence type="ECO:0000256" key="2">
    <source>
        <dbReference type="ARBA" id="ARBA00023008"/>
    </source>
</evidence>
<dbReference type="GO" id="GO:0005507">
    <property type="term" value="F:copper ion binding"/>
    <property type="evidence" value="ECO:0007669"/>
    <property type="project" value="InterPro"/>
</dbReference>
<proteinExistence type="predicted"/>
<dbReference type="EMBL" id="CP108318">
    <property type="protein sequence ID" value="WTW63307.1"/>
    <property type="molecule type" value="Genomic_DNA"/>
</dbReference>
<dbReference type="GO" id="GO:0042438">
    <property type="term" value="P:melanin biosynthetic process"/>
    <property type="evidence" value="ECO:0007669"/>
    <property type="project" value="InterPro"/>
</dbReference>
<feature type="region of interest" description="Disordered" evidence="3">
    <location>
        <begin position="1"/>
        <end position="34"/>
    </location>
</feature>
<dbReference type="Pfam" id="PF06236">
    <property type="entry name" value="MelC1"/>
    <property type="match status" value="1"/>
</dbReference>
<sequence>MNDATHFWHAYRTGRTRPRGRAPEPTRPGTPPPRTTWCIARRGLLRALFASATVAFTATALSRIPDAEPYGEPAVASGPQADDGFTFDEMHTGHRIQGWPVQADSTDVVVFVDGRQLDLMRRADGSYLSSVDHYESYATAREAARAAAAELGAARLASVPVHGSHEGEAGRGVHA</sequence>
<evidence type="ECO:0000256" key="1">
    <source>
        <dbReference type="ARBA" id="ARBA00022729"/>
    </source>
</evidence>
<feature type="compositionally biased region" description="Pro residues" evidence="3">
    <location>
        <begin position="25"/>
        <end position="34"/>
    </location>
</feature>
<dbReference type="Gene3D" id="3.30.1880.10">
    <property type="entry name" value="protein ne1242 domain like"/>
    <property type="match status" value="1"/>
</dbReference>
<keyword evidence="2" id="KW-0186">Copper</keyword>
<evidence type="ECO:0000313" key="4">
    <source>
        <dbReference type="EMBL" id="WTW63307.1"/>
    </source>
</evidence>
<gene>
    <name evidence="4" type="ORF">OG549_23110</name>
</gene>
<dbReference type="AlphaFoldDB" id="A0AAU2V781"/>
<dbReference type="InterPro" id="IPR010928">
    <property type="entry name" value="MelC1"/>
</dbReference>
<dbReference type="InterPro" id="IPR023199">
    <property type="entry name" value="GriE/MELC1_sf"/>
</dbReference>
<name>A0AAU2V781_9ACTN</name>
<keyword evidence="1" id="KW-0732">Signal</keyword>
<evidence type="ECO:0000256" key="3">
    <source>
        <dbReference type="SAM" id="MobiDB-lite"/>
    </source>
</evidence>
<organism evidence="4">
    <name type="scientific">Streptomyces sp. NBC_00003</name>
    <dbReference type="NCBI Taxonomy" id="2903608"/>
    <lineage>
        <taxon>Bacteria</taxon>
        <taxon>Bacillati</taxon>
        <taxon>Actinomycetota</taxon>
        <taxon>Actinomycetes</taxon>
        <taxon>Kitasatosporales</taxon>
        <taxon>Streptomycetaceae</taxon>
        <taxon>Streptomyces</taxon>
    </lineage>
</organism>